<protein>
    <recommendedName>
        <fullName evidence="2">Smf/DprA SLOG domain-containing protein</fullName>
    </recommendedName>
</protein>
<accession>A0A419SV84</accession>
<dbReference type="Pfam" id="PF02481">
    <property type="entry name" value="DNA_processg_A"/>
    <property type="match status" value="1"/>
</dbReference>
<dbReference type="AlphaFoldDB" id="A0A419SV84"/>
<evidence type="ECO:0000313" key="4">
    <source>
        <dbReference type="Proteomes" id="UP000284177"/>
    </source>
</evidence>
<sequence length="298" mass="34108">MCKQIYLKLNQIDGIGIKSILQFRSFIKDNNIEISTLNNTDIVDIYKKLKSKDKRIKVPTIDEVKAKDEKAIKIIEDCTKFRIKITTIEDKDYPNEFRNIDTPPILYYSRGNHKALLENKKIAIIGTRNPTKRGKRLAYKIAEYLTDRNYVIVSGLAYGCDTFGHMGCVDNGGKTVATLPTDLINIYPKENIKLAEKILENKGCLISEYPIGTKLNRYHFIERDRLQAALSKVVIVIETDLNSGTMHTVKFTQKYGKKLACLTYPKEYSKYKSLQGNKVLLKKEDTIKISGLKDLEEL</sequence>
<comment type="caution">
    <text evidence="3">The sequence shown here is derived from an EMBL/GenBank/DDBJ whole genome shotgun (WGS) entry which is preliminary data.</text>
</comment>
<dbReference type="Proteomes" id="UP000284177">
    <property type="component" value="Unassembled WGS sequence"/>
</dbReference>
<name>A0A419SV84_9FIRM</name>
<dbReference type="InterPro" id="IPR057666">
    <property type="entry name" value="DrpA_SLOG"/>
</dbReference>
<organism evidence="3 4">
    <name type="scientific">Thermohalobacter berrensis</name>
    <dbReference type="NCBI Taxonomy" id="99594"/>
    <lineage>
        <taxon>Bacteria</taxon>
        <taxon>Bacillati</taxon>
        <taxon>Bacillota</taxon>
        <taxon>Tissierellia</taxon>
        <taxon>Tissierellales</taxon>
        <taxon>Thermohalobacteraceae</taxon>
        <taxon>Thermohalobacter</taxon>
    </lineage>
</organism>
<dbReference type="OrthoDB" id="9785707at2"/>
<dbReference type="SUPFAM" id="SSF102405">
    <property type="entry name" value="MCP/YpsA-like"/>
    <property type="match status" value="1"/>
</dbReference>
<dbReference type="PANTHER" id="PTHR43022">
    <property type="entry name" value="PROTEIN SMF"/>
    <property type="match status" value="1"/>
</dbReference>
<feature type="domain" description="Smf/DprA SLOG" evidence="2">
    <location>
        <begin position="84"/>
        <end position="284"/>
    </location>
</feature>
<reference evidence="3 4" key="1">
    <citation type="submission" date="2016-08" db="EMBL/GenBank/DDBJ databases">
        <title>Novel Firmicutes and Novel Genomes.</title>
        <authorList>
            <person name="Poppleton D.I."/>
            <person name="Gribaldo S."/>
        </authorList>
    </citation>
    <scope>NUCLEOTIDE SEQUENCE [LARGE SCALE GENOMIC DNA]</scope>
    <source>
        <strain evidence="3 4">CTT3</strain>
    </source>
</reference>
<dbReference type="PANTHER" id="PTHR43022:SF1">
    <property type="entry name" value="PROTEIN SMF"/>
    <property type="match status" value="1"/>
</dbReference>
<dbReference type="EMBL" id="MCIB01000038">
    <property type="protein sequence ID" value="RKD29129.1"/>
    <property type="molecule type" value="Genomic_DNA"/>
</dbReference>
<keyword evidence="4" id="KW-1185">Reference proteome</keyword>
<comment type="similarity">
    <text evidence="1">Belongs to the DprA/Smf family.</text>
</comment>
<evidence type="ECO:0000256" key="1">
    <source>
        <dbReference type="ARBA" id="ARBA00006525"/>
    </source>
</evidence>
<gene>
    <name evidence="3" type="ORF">BET03_06170</name>
</gene>
<proteinExistence type="inferred from homology"/>
<dbReference type="Gene3D" id="3.40.50.450">
    <property type="match status" value="1"/>
</dbReference>
<dbReference type="InterPro" id="IPR003488">
    <property type="entry name" value="DprA"/>
</dbReference>
<evidence type="ECO:0000313" key="3">
    <source>
        <dbReference type="EMBL" id="RKD29129.1"/>
    </source>
</evidence>
<dbReference type="RefSeq" id="WP_120170590.1">
    <property type="nucleotide sequence ID" value="NZ_MCIB01000038.1"/>
</dbReference>
<evidence type="ECO:0000259" key="2">
    <source>
        <dbReference type="Pfam" id="PF02481"/>
    </source>
</evidence>
<dbReference type="GO" id="GO:0009294">
    <property type="term" value="P:DNA-mediated transformation"/>
    <property type="evidence" value="ECO:0007669"/>
    <property type="project" value="InterPro"/>
</dbReference>